<dbReference type="InterPro" id="IPR018357">
    <property type="entry name" value="Hexapep_transf_CS"/>
</dbReference>
<feature type="compositionally biased region" description="Polar residues" evidence="6">
    <location>
        <begin position="1"/>
        <end position="16"/>
    </location>
</feature>
<organism evidence="9 10">
    <name type="scientific">Modicella reniformis</name>
    <dbReference type="NCBI Taxonomy" id="1440133"/>
    <lineage>
        <taxon>Eukaryota</taxon>
        <taxon>Fungi</taxon>
        <taxon>Fungi incertae sedis</taxon>
        <taxon>Mucoromycota</taxon>
        <taxon>Mortierellomycotina</taxon>
        <taxon>Mortierellomycetes</taxon>
        <taxon>Mortierellales</taxon>
        <taxon>Mortierellaceae</taxon>
        <taxon>Modicella</taxon>
    </lineage>
</organism>
<comment type="catalytic activity">
    <reaction evidence="5">
        <text>alpha-D-mannose 1-phosphate + GTP + H(+) = GDP-alpha-D-mannose + diphosphate</text>
        <dbReference type="Rhea" id="RHEA:15229"/>
        <dbReference type="ChEBI" id="CHEBI:15378"/>
        <dbReference type="ChEBI" id="CHEBI:33019"/>
        <dbReference type="ChEBI" id="CHEBI:37565"/>
        <dbReference type="ChEBI" id="CHEBI:57527"/>
        <dbReference type="ChEBI" id="CHEBI:58409"/>
        <dbReference type="EC" id="2.7.7.13"/>
    </reaction>
</comment>
<dbReference type="PANTHER" id="PTHR22572">
    <property type="entry name" value="SUGAR-1-PHOSPHATE GUANYL TRANSFERASE"/>
    <property type="match status" value="1"/>
</dbReference>
<accession>A0A9P6SLW1</accession>
<evidence type="ECO:0000259" key="8">
    <source>
        <dbReference type="Pfam" id="PF25087"/>
    </source>
</evidence>
<reference evidence="9" key="1">
    <citation type="journal article" date="2020" name="Fungal Divers.">
        <title>Resolving the Mortierellaceae phylogeny through synthesis of multi-gene phylogenetics and phylogenomics.</title>
        <authorList>
            <person name="Vandepol N."/>
            <person name="Liber J."/>
            <person name="Desiro A."/>
            <person name="Na H."/>
            <person name="Kennedy M."/>
            <person name="Barry K."/>
            <person name="Grigoriev I.V."/>
            <person name="Miller A.N."/>
            <person name="O'Donnell K."/>
            <person name="Stajich J.E."/>
            <person name="Bonito G."/>
        </authorList>
    </citation>
    <scope>NUCLEOTIDE SEQUENCE</scope>
    <source>
        <strain evidence="9">MES-2147</strain>
    </source>
</reference>
<comment type="similarity">
    <text evidence="2">Belongs to the transferase hexapeptide repeat family.</text>
</comment>
<feature type="compositionally biased region" description="Acidic residues" evidence="6">
    <location>
        <begin position="168"/>
        <end position="183"/>
    </location>
</feature>
<evidence type="ECO:0000313" key="10">
    <source>
        <dbReference type="Proteomes" id="UP000749646"/>
    </source>
</evidence>
<keyword evidence="10" id="KW-1185">Reference proteome</keyword>
<dbReference type="CDD" id="cd06428">
    <property type="entry name" value="M1P_guanylylT_A_like_N"/>
    <property type="match status" value="1"/>
</dbReference>
<dbReference type="InterPro" id="IPR011004">
    <property type="entry name" value="Trimer_LpxA-like_sf"/>
</dbReference>
<dbReference type="PROSITE" id="PS00101">
    <property type="entry name" value="HEXAPEP_TRANSFERASES"/>
    <property type="match status" value="1"/>
</dbReference>
<dbReference type="Proteomes" id="UP000749646">
    <property type="component" value="Unassembled WGS sequence"/>
</dbReference>
<comment type="pathway">
    <text evidence="1">Nucleotide-sugar biosynthesis; GDP-alpha-D-mannose biosynthesis; GDP-alpha-D-mannose from alpha-D-mannose 1-phosphate (GTP route): step 1/1.</text>
</comment>
<feature type="region of interest" description="Disordered" evidence="6">
    <location>
        <begin position="152"/>
        <end position="183"/>
    </location>
</feature>
<dbReference type="SUPFAM" id="SSF53448">
    <property type="entry name" value="Nucleotide-diphospho-sugar transferases"/>
    <property type="match status" value="1"/>
</dbReference>
<dbReference type="Gene3D" id="3.90.550.10">
    <property type="entry name" value="Spore Coat Polysaccharide Biosynthesis Protein SpsA, Chain A"/>
    <property type="match status" value="1"/>
</dbReference>
<evidence type="ECO:0000259" key="7">
    <source>
        <dbReference type="Pfam" id="PF00483"/>
    </source>
</evidence>
<dbReference type="InterPro" id="IPR056729">
    <property type="entry name" value="GMPPB_C"/>
</dbReference>
<dbReference type="Pfam" id="PF25087">
    <property type="entry name" value="GMPPB_C"/>
    <property type="match status" value="1"/>
</dbReference>
<evidence type="ECO:0000256" key="4">
    <source>
        <dbReference type="ARBA" id="ARBA00022679"/>
    </source>
</evidence>
<proteinExistence type="inferred from homology"/>
<dbReference type="GO" id="GO:0000502">
    <property type="term" value="C:proteasome complex"/>
    <property type="evidence" value="ECO:0007669"/>
    <property type="project" value="UniProtKB-KW"/>
</dbReference>
<dbReference type="OrthoDB" id="285674at2759"/>
<evidence type="ECO:0000256" key="1">
    <source>
        <dbReference type="ARBA" id="ARBA00004823"/>
    </source>
</evidence>
<dbReference type="AlphaFoldDB" id="A0A9P6SLW1"/>
<dbReference type="GO" id="GO:0004475">
    <property type="term" value="F:mannose-1-phosphate guanylyltransferase (GTP) activity"/>
    <property type="evidence" value="ECO:0007669"/>
    <property type="project" value="UniProtKB-EC"/>
</dbReference>
<feature type="non-terminal residue" evidence="9">
    <location>
        <position position="650"/>
    </location>
</feature>
<dbReference type="GO" id="GO:0005525">
    <property type="term" value="F:GTP binding"/>
    <property type="evidence" value="ECO:0007669"/>
    <property type="project" value="UniProtKB-KW"/>
</dbReference>
<keyword evidence="4" id="KW-0808">Transferase</keyword>
<dbReference type="Gene3D" id="2.160.10.10">
    <property type="entry name" value="Hexapeptide repeat proteins"/>
    <property type="match status" value="1"/>
</dbReference>
<dbReference type="InterPro" id="IPR050486">
    <property type="entry name" value="Mannose-1P_guanyltransferase"/>
</dbReference>
<evidence type="ECO:0000256" key="6">
    <source>
        <dbReference type="SAM" id="MobiDB-lite"/>
    </source>
</evidence>
<dbReference type="InterPro" id="IPR005835">
    <property type="entry name" value="NTP_transferase_dom"/>
</dbReference>
<feature type="region of interest" description="Disordered" evidence="6">
    <location>
        <begin position="1"/>
        <end position="45"/>
    </location>
</feature>
<evidence type="ECO:0000313" key="9">
    <source>
        <dbReference type="EMBL" id="KAF9980267.1"/>
    </source>
</evidence>
<protein>
    <recommendedName>
        <fullName evidence="3">mannose-1-phosphate guanylyltransferase</fullName>
        <ecNumber evidence="3">2.7.7.13</ecNumber>
    </recommendedName>
</protein>
<evidence type="ECO:0000256" key="3">
    <source>
        <dbReference type="ARBA" id="ARBA00012387"/>
    </source>
</evidence>
<dbReference type="InterPro" id="IPR029044">
    <property type="entry name" value="Nucleotide-diphossugar_trans"/>
</dbReference>
<dbReference type="EMBL" id="JAAAHW010003876">
    <property type="protein sequence ID" value="KAF9980267.1"/>
    <property type="molecule type" value="Genomic_DNA"/>
</dbReference>
<feature type="compositionally biased region" description="Basic and acidic residues" evidence="6">
    <location>
        <begin position="115"/>
        <end position="128"/>
    </location>
</feature>
<feature type="region of interest" description="Disordered" evidence="6">
    <location>
        <begin position="115"/>
        <end position="134"/>
    </location>
</feature>
<keyword evidence="9" id="KW-0647">Proteasome</keyword>
<evidence type="ECO:0000256" key="5">
    <source>
        <dbReference type="ARBA" id="ARBA00047343"/>
    </source>
</evidence>
<feature type="domain" description="Mannose-1-phosphate guanyltransferase C-terminal" evidence="8">
    <location>
        <begin position="528"/>
        <end position="650"/>
    </location>
</feature>
<dbReference type="SUPFAM" id="SSF51161">
    <property type="entry name" value="Trimeric LpxA-like enzymes"/>
    <property type="match status" value="1"/>
</dbReference>
<dbReference type="Pfam" id="PF00483">
    <property type="entry name" value="NTP_transferase"/>
    <property type="match status" value="1"/>
</dbReference>
<comment type="caution">
    <text evidence="9">The sequence shown here is derived from an EMBL/GenBank/DDBJ whole genome shotgun (WGS) entry which is preliminary data.</text>
</comment>
<sequence length="650" mass="71392">MTVAGPSTASTSQSRTAGHAPPARNAIDPEMTSASQAAGSAQEPHIEYSRTLVSSLRPTIGAFTPQIDTLKKGLQYITEAAVEYEDIYATLVSVGTRLPGEDLLSSYNHLIEAETKHQETRRKQEQKSRPTTGGVDHQLIEMRKRIWEVHHGMDPLPSSSATPRVGGDDDADGDGGGGDDDDMEIIVTESGNQGLKCPITTNYLEDPVTSCNRPISADVLQSNKALGRKVARLMAIQEEISQHQDEDEAIILVGGPSRGTRFRPLSLNVPKPLFPVAGKPIISHHIASLSKIEDLKEVVIGFFEDSVFSSFLQDAAREYPKLHIRYLREYQSLGTAGGLYHFRDEILRGNPEQVFVLHADVACTFPLVEMRKAHAGHRGLCTILGTKVPRESANNFGCLVAKPDTNEVLHYVEKPESFISDLISCGVYLFDCAIFDEIRKSLENKKDNVETDIYGREVFQDGNKLRLEQDLLRPLAQARKLFVYETREFWRQIKTAGSAVPVNGLYLQQVLSTNPEKLAKAIPGGPEIEGAVYIHPTAQVDPKAKLGPNVSIGPNVFVGKGARIRDSIILDSVDIKQNACIMYAIVGWNSKVGCWSRVEGTLPVAHNSTAVTKNGLKIQSVTILGKEVVVKDEIIIRNCVVLPHKELKQS</sequence>
<name>A0A9P6SLW1_9FUNG</name>
<feature type="domain" description="Nucleotidyl transferase" evidence="7">
    <location>
        <begin position="249"/>
        <end position="447"/>
    </location>
</feature>
<gene>
    <name evidence="9" type="primary">PSA2</name>
    <name evidence="9" type="ORF">BGZ65_005336</name>
</gene>
<evidence type="ECO:0000256" key="2">
    <source>
        <dbReference type="ARBA" id="ARBA00007274"/>
    </source>
</evidence>
<dbReference type="EC" id="2.7.7.13" evidence="3"/>